<accession>A0A537JED5</accession>
<name>A0A537JED5_9BACT</name>
<evidence type="ECO:0000313" key="3">
    <source>
        <dbReference type="Proteomes" id="UP000320048"/>
    </source>
</evidence>
<gene>
    <name evidence="2" type="ORF">E6H04_05875</name>
</gene>
<feature type="chain" id="PRO_5021878689" description="Nuclear transport factor 2 family protein" evidence="1">
    <location>
        <begin position="29"/>
        <end position="149"/>
    </location>
</feature>
<evidence type="ECO:0000256" key="1">
    <source>
        <dbReference type="SAM" id="SignalP"/>
    </source>
</evidence>
<evidence type="ECO:0000313" key="2">
    <source>
        <dbReference type="EMBL" id="TMI81855.1"/>
    </source>
</evidence>
<dbReference type="PROSITE" id="PS51257">
    <property type="entry name" value="PROKAR_LIPOPROTEIN"/>
    <property type="match status" value="1"/>
</dbReference>
<comment type="caution">
    <text evidence="2">The sequence shown here is derived from an EMBL/GenBank/DDBJ whole genome shotgun (WGS) entry which is preliminary data.</text>
</comment>
<feature type="signal peptide" evidence="1">
    <location>
        <begin position="1"/>
        <end position="28"/>
    </location>
</feature>
<proteinExistence type="predicted"/>
<dbReference type="EMBL" id="VBAO01000152">
    <property type="protein sequence ID" value="TMI81855.1"/>
    <property type="molecule type" value="Genomic_DNA"/>
</dbReference>
<dbReference type="Proteomes" id="UP000320048">
    <property type="component" value="Unassembled WGS sequence"/>
</dbReference>
<organism evidence="2 3">
    <name type="scientific">Candidatus Segetimicrobium genomatis</name>
    <dbReference type="NCBI Taxonomy" id="2569760"/>
    <lineage>
        <taxon>Bacteria</taxon>
        <taxon>Bacillati</taxon>
        <taxon>Candidatus Sysuimicrobiota</taxon>
        <taxon>Candidatus Sysuimicrobiia</taxon>
        <taxon>Candidatus Sysuimicrobiales</taxon>
        <taxon>Candidatus Segetimicrobiaceae</taxon>
        <taxon>Candidatus Segetimicrobium</taxon>
    </lineage>
</organism>
<reference evidence="2 3" key="1">
    <citation type="journal article" date="2019" name="Nat. Microbiol.">
        <title>Mediterranean grassland soil C-N compound turnover is dependent on rainfall and depth, and is mediated by genomically divergent microorganisms.</title>
        <authorList>
            <person name="Diamond S."/>
            <person name="Andeer P.F."/>
            <person name="Li Z."/>
            <person name="Crits-Christoph A."/>
            <person name="Burstein D."/>
            <person name="Anantharaman K."/>
            <person name="Lane K.R."/>
            <person name="Thomas B.C."/>
            <person name="Pan C."/>
            <person name="Northen T.R."/>
            <person name="Banfield J.F."/>
        </authorList>
    </citation>
    <scope>NUCLEOTIDE SEQUENCE [LARGE SCALE GENOMIC DNA]</scope>
    <source>
        <strain evidence="2">NP_7</strain>
    </source>
</reference>
<keyword evidence="1" id="KW-0732">Signal</keyword>
<evidence type="ECO:0008006" key="4">
    <source>
        <dbReference type="Google" id="ProtNLM"/>
    </source>
</evidence>
<dbReference type="AlphaFoldDB" id="A0A537JED5"/>
<protein>
    <recommendedName>
        <fullName evidence="4">Nuclear transport factor 2 family protein</fullName>
    </recommendedName>
</protein>
<sequence>MGTRIGQRAFGITAAAGAVLIACAAATAAGFPDVPPWHCGALIDNAITQVYDGFAHASAAGAQAWVERFSYNLPPDWPAPFLRSEIVAFSLTGMRVSINGNTAEAAFTAAVGTRGGRTSTVQMHVAVRFNGLDWRLDYAALARASPLFR</sequence>